<accession>D3PDW7</accession>
<dbReference type="InterPro" id="IPR004370">
    <property type="entry name" value="4-OT-like_dom"/>
</dbReference>
<dbReference type="EC" id="5.3.2.-" evidence="3"/>
<keyword evidence="4" id="KW-1185">Reference proteome</keyword>
<dbReference type="NCBIfam" id="NF041920">
    <property type="entry name" value="DmpI"/>
    <property type="match status" value="1"/>
</dbReference>
<dbReference type="RefSeq" id="WP_013008037.1">
    <property type="nucleotide sequence ID" value="NC_013939.1"/>
</dbReference>
<dbReference type="InterPro" id="IPR014347">
    <property type="entry name" value="Tautomerase/MIF_sf"/>
</dbReference>
<dbReference type="KEGG" id="ddf:DEFDS_1325"/>
<gene>
    <name evidence="3" type="ordered locus">DEFDS_1325</name>
</gene>
<dbReference type="Gene3D" id="3.30.429.10">
    <property type="entry name" value="Macrophage Migration Inhibitory Factor"/>
    <property type="match status" value="1"/>
</dbReference>
<proteinExistence type="predicted"/>
<dbReference type="AlphaFoldDB" id="D3PDW7"/>
<reference evidence="3 4" key="1">
    <citation type="journal article" date="2010" name="DNA Res.">
        <title>Bacterial lifestyle in a deep-sea hydrothermal vent chimney revealed by the genome sequence of the thermophilic bacterium Deferribacter desulfuricans SSM1.</title>
        <authorList>
            <person name="Takaki Y."/>
            <person name="Shimamura S."/>
            <person name="Nakagawa S."/>
            <person name="Fukuhara Y."/>
            <person name="Horikawa H."/>
            <person name="Ankai A."/>
            <person name="Harada T."/>
            <person name="Hosoyama A."/>
            <person name="Oguchi A."/>
            <person name="Fukui S."/>
            <person name="Fujita N."/>
            <person name="Takami H."/>
            <person name="Takai K."/>
        </authorList>
    </citation>
    <scope>NUCLEOTIDE SEQUENCE [LARGE SCALE GENOMIC DNA]</scope>
    <source>
        <strain evidence="4">DSM 14783 / JCM 11476 / NBRC 101012 / SSM1</strain>
    </source>
</reference>
<protein>
    <submittedName>
        <fullName evidence="3">4-oxalocrotonate tautomerase</fullName>
        <ecNumber evidence="3">5.3.2.-</ecNumber>
    </submittedName>
</protein>
<evidence type="ECO:0000313" key="3">
    <source>
        <dbReference type="EMBL" id="BAI80790.1"/>
    </source>
</evidence>
<dbReference type="HOGENOM" id="CLU_148073_2_1_0"/>
<dbReference type="GO" id="GO:0016853">
    <property type="term" value="F:isomerase activity"/>
    <property type="evidence" value="ECO:0007669"/>
    <property type="project" value="UniProtKB-KW"/>
</dbReference>
<dbReference type="EMBL" id="AP011529">
    <property type="protein sequence ID" value="BAI80790.1"/>
    <property type="molecule type" value="Genomic_DNA"/>
</dbReference>
<name>D3PDW7_DEFDS</name>
<dbReference type="eggNOG" id="COG1942">
    <property type="taxonomic scope" value="Bacteria"/>
</dbReference>
<evidence type="ECO:0000259" key="2">
    <source>
        <dbReference type="Pfam" id="PF01361"/>
    </source>
</evidence>
<dbReference type="Pfam" id="PF01361">
    <property type="entry name" value="Tautomerase"/>
    <property type="match status" value="1"/>
</dbReference>
<feature type="domain" description="4-oxalocrotonate tautomerase-like" evidence="2">
    <location>
        <begin position="2"/>
        <end position="59"/>
    </location>
</feature>
<dbReference type="OrthoDB" id="5405937at2"/>
<organism evidence="3 4">
    <name type="scientific">Deferribacter desulfuricans (strain DSM 14783 / JCM 11476 / NBRC 101012 / SSM1)</name>
    <dbReference type="NCBI Taxonomy" id="639282"/>
    <lineage>
        <taxon>Bacteria</taxon>
        <taxon>Pseudomonadati</taxon>
        <taxon>Deferribacterota</taxon>
        <taxon>Deferribacteres</taxon>
        <taxon>Deferribacterales</taxon>
        <taxon>Deferribacteraceae</taxon>
        <taxon>Deferribacter</taxon>
    </lineage>
</organism>
<keyword evidence="1 3" id="KW-0413">Isomerase</keyword>
<sequence length="67" mass="7403">MPIITAEGPKIDDLEKRKEFVKTVTAAASKYFNLPEESIIILIKENSPENVSVGGILISEKDTKNND</sequence>
<dbReference type="Proteomes" id="UP000001520">
    <property type="component" value="Chromosome"/>
</dbReference>
<evidence type="ECO:0000313" key="4">
    <source>
        <dbReference type="Proteomes" id="UP000001520"/>
    </source>
</evidence>
<dbReference type="SUPFAM" id="SSF55331">
    <property type="entry name" value="Tautomerase/MIF"/>
    <property type="match status" value="1"/>
</dbReference>
<evidence type="ECO:0000256" key="1">
    <source>
        <dbReference type="ARBA" id="ARBA00023235"/>
    </source>
</evidence>